<evidence type="ECO:0000313" key="1">
    <source>
        <dbReference type="EMBL" id="RRT55972.1"/>
    </source>
</evidence>
<dbReference type="Proteomes" id="UP000287651">
    <property type="component" value="Unassembled WGS sequence"/>
</dbReference>
<dbReference type="EMBL" id="AMZH03009837">
    <property type="protein sequence ID" value="RRT55972.1"/>
    <property type="molecule type" value="Genomic_DNA"/>
</dbReference>
<comment type="caution">
    <text evidence="1">The sequence shown here is derived from an EMBL/GenBank/DDBJ whole genome shotgun (WGS) entry which is preliminary data.</text>
</comment>
<name>A0A426YW70_ENSVE</name>
<evidence type="ECO:0000313" key="2">
    <source>
        <dbReference type="Proteomes" id="UP000287651"/>
    </source>
</evidence>
<gene>
    <name evidence="1" type="ORF">B296_00029518</name>
</gene>
<protein>
    <submittedName>
        <fullName evidence="1">Uncharacterized protein</fullName>
    </submittedName>
</protein>
<organism evidence="1 2">
    <name type="scientific">Ensete ventricosum</name>
    <name type="common">Abyssinian banana</name>
    <name type="synonym">Musa ensete</name>
    <dbReference type="NCBI Taxonomy" id="4639"/>
    <lineage>
        <taxon>Eukaryota</taxon>
        <taxon>Viridiplantae</taxon>
        <taxon>Streptophyta</taxon>
        <taxon>Embryophyta</taxon>
        <taxon>Tracheophyta</taxon>
        <taxon>Spermatophyta</taxon>
        <taxon>Magnoliopsida</taxon>
        <taxon>Liliopsida</taxon>
        <taxon>Zingiberales</taxon>
        <taxon>Musaceae</taxon>
        <taxon>Ensete</taxon>
    </lineage>
</organism>
<sequence>EFARRFIEGIGKLAGTTLGNRQKKTIGLVTRIPEAAELGGKISTGKPSYPSCTVWYRRHVSDEESPVGWLSAVRDGQEVEPCANGDLGGSLLRRLFLVSFSSPPNLRVLALLRPRPPLHNPSPQLWPLPQPLAIAVSRRYHHHCYRCPLATPIAPAVAATTSSTSLFPSASHPISRLQPTLPSSSPAAALVAVACFLCYCHSCYLSPPHDRRLQPIHRRCLRAIVDNASSSCAYCLSPPTVAVPPRSLLYPLVAAALFLPLLSAAIFQPPS</sequence>
<feature type="non-terminal residue" evidence="1">
    <location>
        <position position="1"/>
    </location>
</feature>
<dbReference type="AlphaFoldDB" id="A0A426YW70"/>
<proteinExistence type="predicted"/>
<accession>A0A426YW70</accession>
<reference evidence="1 2" key="1">
    <citation type="journal article" date="2014" name="Agronomy (Basel)">
        <title>A Draft Genome Sequence for Ensete ventricosum, the Drought-Tolerant Tree Against Hunger.</title>
        <authorList>
            <person name="Harrison J."/>
            <person name="Moore K.A."/>
            <person name="Paszkiewicz K."/>
            <person name="Jones T."/>
            <person name="Grant M."/>
            <person name="Ambacheew D."/>
            <person name="Muzemil S."/>
            <person name="Studholme D.J."/>
        </authorList>
    </citation>
    <scope>NUCLEOTIDE SEQUENCE [LARGE SCALE GENOMIC DNA]</scope>
</reference>